<organism evidence="8 9">
    <name type="scientific">Polarella glacialis</name>
    <name type="common">Dinoflagellate</name>
    <dbReference type="NCBI Taxonomy" id="89957"/>
    <lineage>
        <taxon>Eukaryota</taxon>
        <taxon>Sar</taxon>
        <taxon>Alveolata</taxon>
        <taxon>Dinophyceae</taxon>
        <taxon>Suessiales</taxon>
        <taxon>Suessiaceae</taxon>
        <taxon>Polarella</taxon>
    </lineage>
</organism>
<gene>
    <name evidence="8" type="ORF">PGLA2088_LOCUS1644</name>
</gene>
<evidence type="ECO:0000313" key="8">
    <source>
        <dbReference type="EMBL" id="CAE8636612.1"/>
    </source>
</evidence>
<evidence type="ECO:0000313" key="9">
    <source>
        <dbReference type="Proteomes" id="UP000626109"/>
    </source>
</evidence>
<keyword evidence="4 6" id="KW-1133">Transmembrane helix</keyword>
<evidence type="ECO:0000256" key="3">
    <source>
        <dbReference type="ARBA" id="ARBA00022692"/>
    </source>
</evidence>
<feature type="transmembrane region" description="Helical" evidence="6">
    <location>
        <begin position="172"/>
        <end position="195"/>
    </location>
</feature>
<dbReference type="InterPro" id="IPR036259">
    <property type="entry name" value="MFS_trans_sf"/>
</dbReference>
<comment type="similarity">
    <text evidence="2">Belongs to the major facilitator superfamily. MFSD6 family.</text>
</comment>
<dbReference type="Gene3D" id="1.20.1250.20">
    <property type="entry name" value="MFS general substrate transporter like domains"/>
    <property type="match status" value="1"/>
</dbReference>
<feature type="transmembrane region" description="Helical" evidence="6">
    <location>
        <begin position="143"/>
        <end position="166"/>
    </location>
</feature>
<evidence type="ECO:0000256" key="4">
    <source>
        <dbReference type="ARBA" id="ARBA00022989"/>
    </source>
</evidence>
<dbReference type="Pfam" id="PF12832">
    <property type="entry name" value="MFS_1_like"/>
    <property type="match status" value="1"/>
</dbReference>
<feature type="transmembrane region" description="Helical" evidence="6">
    <location>
        <begin position="105"/>
        <end position="122"/>
    </location>
</feature>
<keyword evidence="3 6" id="KW-0812">Transmembrane</keyword>
<evidence type="ECO:0000256" key="2">
    <source>
        <dbReference type="ARBA" id="ARBA00005241"/>
    </source>
</evidence>
<feature type="domain" description="Major facilitator superfamily associated" evidence="7">
    <location>
        <begin position="14"/>
        <end position="255"/>
    </location>
</feature>
<dbReference type="PANTHER" id="PTHR16172">
    <property type="entry name" value="MAJOR FACILITATOR SUPERFAMILY DOMAIN-CONTAINING PROTEIN 6-LIKE"/>
    <property type="match status" value="1"/>
</dbReference>
<proteinExistence type="inferred from homology"/>
<sequence>VVSENMDHRPAFFAISLCYFFLFLYYSFFARFMVLVYESYGLDAREIGLIVLLGIFASIPASSFWGVVADRTGRRKLVLAFCLTTATAFQTLLWFTPQIASHNQRVAYCCVLSVAFTMARGNDYGQLRGMAMRTLARFNRQNAFGSLRLWGAVSWGIAHPLLGYMLDVEHGGLQFLFVGNIIAAAMAVTCICVMLRTEWTDETPPAISATQAQGEVSSGDSGPSLPTASVWEVMRITCSRPEIASWLLCAAVLAMGMQH</sequence>
<accession>A0A813HFY7</accession>
<dbReference type="AlphaFoldDB" id="A0A813HFY7"/>
<dbReference type="SUPFAM" id="SSF103473">
    <property type="entry name" value="MFS general substrate transporter"/>
    <property type="match status" value="1"/>
</dbReference>
<dbReference type="GO" id="GO:0016020">
    <property type="term" value="C:membrane"/>
    <property type="evidence" value="ECO:0007669"/>
    <property type="project" value="UniProtKB-SubCell"/>
</dbReference>
<dbReference type="Proteomes" id="UP000626109">
    <property type="component" value="Unassembled WGS sequence"/>
</dbReference>
<dbReference type="InterPro" id="IPR024989">
    <property type="entry name" value="MFS_assoc_dom"/>
</dbReference>
<dbReference type="PANTHER" id="PTHR16172:SF41">
    <property type="entry name" value="MAJOR FACILITATOR SUPERFAMILY DOMAIN-CONTAINING PROTEIN 6-LIKE"/>
    <property type="match status" value="1"/>
</dbReference>
<feature type="transmembrane region" description="Helical" evidence="6">
    <location>
        <begin position="47"/>
        <end position="68"/>
    </location>
</feature>
<comment type="subcellular location">
    <subcellularLocation>
        <location evidence="1">Membrane</location>
        <topology evidence="1">Multi-pass membrane protein</topology>
    </subcellularLocation>
</comment>
<feature type="transmembrane region" description="Helical" evidence="6">
    <location>
        <begin position="12"/>
        <end position="35"/>
    </location>
</feature>
<protein>
    <recommendedName>
        <fullName evidence="7">Major facilitator superfamily associated domain-containing protein</fullName>
    </recommendedName>
</protein>
<dbReference type="EMBL" id="CAJNNW010001291">
    <property type="protein sequence ID" value="CAE8636612.1"/>
    <property type="molecule type" value="Genomic_DNA"/>
</dbReference>
<evidence type="ECO:0000256" key="1">
    <source>
        <dbReference type="ARBA" id="ARBA00004141"/>
    </source>
</evidence>
<feature type="non-terminal residue" evidence="8">
    <location>
        <position position="1"/>
    </location>
</feature>
<dbReference type="InterPro" id="IPR051717">
    <property type="entry name" value="MFS_MFSD6"/>
</dbReference>
<feature type="transmembrane region" description="Helical" evidence="6">
    <location>
        <begin position="77"/>
        <end position="99"/>
    </location>
</feature>
<evidence type="ECO:0000259" key="7">
    <source>
        <dbReference type="Pfam" id="PF12832"/>
    </source>
</evidence>
<evidence type="ECO:0000256" key="5">
    <source>
        <dbReference type="ARBA" id="ARBA00023136"/>
    </source>
</evidence>
<reference evidence="8" key="1">
    <citation type="submission" date="2021-02" db="EMBL/GenBank/DDBJ databases">
        <authorList>
            <person name="Dougan E. K."/>
            <person name="Rhodes N."/>
            <person name="Thang M."/>
            <person name="Chan C."/>
        </authorList>
    </citation>
    <scope>NUCLEOTIDE SEQUENCE</scope>
</reference>
<feature type="non-terminal residue" evidence="8">
    <location>
        <position position="259"/>
    </location>
</feature>
<keyword evidence="5 6" id="KW-0472">Membrane</keyword>
<name>A0A813HFY7_POLGL</name>
<comment type="caution">
    <text evidence="8">The sequence shown here is derived from an EMBL/GenBank/DDBJ whole genome shotgun (WGS) entry which is preliminary data.</text>
</comment>
<evidence type="ECO:0000256" key="6">
    <source>
        <dbReference type="SAM" id="Phobius"/>
    </source>
</evidence>